<keyword evidence="6" id="KW-1185">Reference proteome</keyword>
<feature type="domain" description="Transglycosylase SLT" evidence="4">
    <location>
        <begin position="241"/>
        <end position="334"/>
    </location>
</feature>
<evidence type="ECO:0000256" key="1">
    <source>
        <dbReference type="ARBA" id="ARBA00007734"/>
    </source>
</evidence>
<evidence type="ECO:0000313" key="6">
    <source>
        <dbReference type="Proteomes" id="UP001242480"/>
    </source>
</evidence>
<comment type="similarity">
    <text evidence="1">Belongs to the transglycosylase Slt family.</text>
</comment>
<dbReference type="Proteomes" id="UP001242480">
    <property type="component" value="Unassembled WGS sequence"/>
</dbReference>
<feature type="region of interest" description="Disordered" evidence="3">
    <location>
        <begin position="899"/>
        <end position="932"/>
    </location>
</feature>
<dbReference type="PANTHER" id="PTHR37423">
    <property type="entry name" value="SOLUBLE LYTIC MUREIN TRANSGLYCOSYLASE-RELATED"/>
    <property type="match status" value="1"/>
</dbReference>
<evidence type="ECO:0000259" key="4">
    <source>
        <dbReference type="Pfam" id="PF01464"/>
    </source>
</evidence>
<dbReference type="RefSeq" id="WP_307285616.1">
    <property type="nucleotide sequence ID" value="NZ_JAUSVX010000029.1"/>
</dbReference>
<evidence type="ECO:0000313" key="5">
    <source>
        <dbReference type="EMBL" id="MDQ0475018.1"/>
    </source>
</evidence>
<dbReference type="InterPro" id="IPR008258">
    <property type="entry name" value="Transglycosylase_SLT_dom_1"/>
</dbReference>
<comment type="similarity">
    <text evidence="2">Belongs to the virb1 family.</text>
</comment>
<accession>A0ABU0JNQ6</accession>
<dbReference type="Gene3D" id="1.10.530.10">
    <property type="match status" value="1"/>
</dbReference>
<evidence type="ECO:0000256" key="2">
    <source>
        <dbReference type="ARBA" id="ARBA00009387"/>
    </source>
</evidence>
<reference evidence="5 6" key="1">
    <citation type="submission" date="2023-07" db="EMBL/GenBank/DDBJ databases">
        <title>Genomic Encyclopedia of Type Strains, Phase IV (KMG-IV): sequencing the most valuable type-strain genomes for metagenomic binning, comparative biology and taxonomic classification.</title>
        <authorList>
            <person name="Goeker M."/>
        </authorList>
    </citation>
    <scope>NUCLEOTIDE SEQUENCE [LARGE SCALE GENOMIC DNA]</scope>
    <source>
        <strain evidence="5 6">DSM 19619</strain>
    </source>
</reference>
<feature type="region of interest" description="Disordered" evidence="3">
    <location>
        <begin position="1"/>
        <end position="28"/>
    </location>
</feature>
<proteinExistence type="inferred from homology"/>
<feature type="compositionally biased region" description="Basic and acidic residues" evidence="3">
    <location>
        <begin position="903"/>
        <end position="932"/>
    </location>
</feature>
<gene>
    <name evidence="5" type="ORF">QO011_008060</name>
</gene>
<evidence type="ECO:0000256" key="3">
    <source>
        <dbReference type="SAM" id="MobiDB-lite"/>
    </source>
</evidence>
<name>A0ABU0JNQ6_9HYPH</name>
<dbReference type="EMBL" id="JAUSVX010000029">
    <property type="protein sequence ID" value="MDQ0475018.1"/>
    <property type="molecule type" value="Genomic_DNA"/>
</dbReference>
<protein>
    <recommendedName>
        <fullName evidence="4">Transglycosylase SLT domain-containing protein</fullName>
    </recommendedName>
</protein>
<dbReference type="PANTHER" id="PTHR37423:SF2">
    <property type="entry name" value="MEMBRANE-BOUND LYTIC MUREIN TRANSGLYCOSYLASE C"/>
    <property type="match status" value="1"/>
</dbReference>
<sequence>MPRLPDSTDLGPAAQSYLSGRPIAPGPADAVGPAVRKLGTAVTEFAGDLAQQRRTEQALDTATAWEQFQNGWREQARQAQDGMQPGGGGATADLRNRYRAAVNTFDQTVPAPLKPHYRSAYYALDGELTGQLGAAEAIESQRHAGALARQRADNVLGRLAQTPDDAAAWRRSYEQERTLIANDRRLTPIQKDALLADLPGTWASSHLGAIAGNRTLVDAIFAPPRPADRVWQRMLAAENASRDPAARSRAGALGLAQVEPATAREVARDMGLADVAAMSDAELHRFFATPEGTQVNLRIGRAYFDRMMDRFGDVDAAVVAYNGGPSRAAAWLNAGKDPRVLPAETRAYLDKVRDGQTPGAVPLVSQVVTAVANDLPPEPVADRRAETVVTGADGADMAPDGAKPPLARRLGQTDAPAAASDANTTAKRFVAQQWPDLPPHAQQSLAATLVAANDRNSQEKRASLEQTIQDATASIRSDGSYAGPMPSREDFLGAFGSQEGQRRYDGFVSAVDTGRAIHRFRTQSEAELRAQLEAAKPPAGKSTSQAQARYETLTAAATETLSARAADPAGYARQVFPYVRLAWEAAQQSPEAYTAALWASALAQAQLGIAPDKQRLLPLDMARAAATQIKDGTLPPAQRLEAMARLVQAMPAKEQQQAILRQLTEAGMPRIAGRALDALGRGDRDGATLLLAAATLDPGQLPAMTEFVFAGSNTLSGDRYTEQPVSDGAIDQAIQSRLSVSWDIASTLYGRTYNDPDDPRRYDIAPYASDRVLLRNATKILLSRGGVALLSATDKAIRSLYGSLTAIKSDHINAAVPESTDPMRLVDGLDMEKDILLKQAGRRGLVPEELQRLRERGIWRNNGDGLSLYDPDHSRFVPGEGGTPLIVPLETAYALAEGAVSDPAREGEPARPMTNRDYRVKGAQKDYEKASK</sequence>
<dbReference type="Pfam" id="PF01464">
    <property type="entry name" value="SLT"/>
    <property type="match status" value="1"/>
</dbReference>
<organism evidence="5 6">
    <name type="scientific">Labrys wisconsinensis</name>
    <dbReference type="NCBI Taxonomy" id="425677"/>
    <lineage>
        <taxon>Bacteria</taxon>
        <taxon>Pseudomonadati</taxon>
        <taxon>Pseudomonadota</taxon>
        <taxon>Alphaproteobacteria</taxon>
        <taxon>Hyphomicrobiales</taxon>
        <taxon>Xanthobacteraceae</taxon>
        <taxon>Labrys</taxon>
    </lineage>
</organism>
<comment type="caution">
    <text evidence="5">The sequence shown here is derived from an EMBL/GenBank/DDBJ whole genome shotgun (WGS) entry which is preliminary data.</text>
</comment>
<dbReference type="SUPFAM" id="SSF53955">
    <property type="entry name" value="Lysozyme-like"/>
    <property type="match status" value="1"/>
</dbReference>
<dbReference type="InterPro" id="IPR023346">
    <property type="entry name" value="Lysozyme-like_dom_sf"/>
</dbReference>